<keyword evidence="3" id="KW-1133">Transmembrane helix</keyword>
<evidence type="ECO:0000313" key="5">
    <source>
        <dbReference type="Proteomes" id="UP000324222"/>
    </source>
</evidence>
<proteinExistence type="inferred from homology"/>
<dbReference type="AlphaFoldDB" id="A0A5B7G135"/>
<organism evidence="4 5">
    <name type="scientific">Portunus trituberculatus</name>
    <name type="common">Swimming crab</name>
    <name type="synonym">Neptunus trituberculatus</name>
    <dbReference type="NCBI Taxonomy" id="210409"/>
    <lineage>
        <taxon>Eukaryota</taxon>
        <taxon>Metazoa</taxon>
        <taxon>Ecdysozoa</taxon>
        <taxon>Arthropoda</taxon>
        <taxon>Crustacea</taxon>
        <taxon>Multicrustacea</taxon>
        <taxon>Malacostraca</taxon>
        <taxon>Eumalacostraca</taxon>
        <taxon>Eucarida</taxon>
        <taxon>Decapoda</taxon>
        <taxon>Pleocyemata</taxon>
        <taxon>Brachyura</taxon>
        <taxon>Eubrachyura</taxon>
        <taxon>Portunoidea</taxon>
        <taxon>Portunidae</taxon>
        <taxon>Portuninae</taxon>
        <taxon>Portunus</taxon>
    </lineage>
</organism>
<evidence type="ECO:0000256" key="2">
    <source>
        <dbReference type="ARBA" id="ARBA00033306"/>
    </source>
</evidence>
<dbReference type="Pfam" id="PF22611">
    <property type="entry name" value="CFAP126"/>
    <property type="match status" value="1"/>
</dbReference>
<keyword evidence="3" id="KW-0472">Membrane</keyword>
<dbReference type="CDD" id="cd23705">
    <property type="entry name" value="Flattop"/>
    <property type="match status" value="1"/>
</dbReference>
<comment type="similarity">
    <text evidence="1">Belongs to the Flattop family.</text>
</comment>
<dbReference type="Proteomes" id="UP000324222">
    <property type="component" value="Unassembled WGS sequence"/>
</dbReference>
<dbReference type="GO" id="GO:0044782">
    <property type="term" value="P:cilium organization"/>
    <property type="evidence" value="ECO:0007669"/>
    <property type="project" value="TreeGrafter"/>
</dbReference>
<evidence type="ECO:0000313" key="4">
    <source>
        <dbReference type="EMBL" id="MPC51255.1"/>
    </source>
</evidence>
<sequence>MENTEAVLDMSVHETISITSHSGVLAAISAFSGYDTTTHSHFEGGYRPTRLANWEVGRVHQERPRQRRGTTRVIADDRGHLLPGVARSQATPWGPLTQALGEDDRLMPHSGKDDTIPSTLTYISTLIYLVLLRRKYATK</sequence>
<dbReference type="InterPro" id="IPR038797">
    <property type="entry name" value="Fltp"/>
</dbReference>
<dbReference type="GO" id="GO:0036064">
    <property type="term" value="C:ciliary basal body"/>
    <property type="evidence" value="ECO:0007669"/>
    <property type="project" value="TreeGrafter"/>
</dbReference>
<keyword evidence="5" id="KW-1185">Reference proteome</keyword>
<name>A0A5B7G135_PORTR</name>
<comment type="caution">
    <text evidence="4">The sequence shown here is derived from an EMBL/GenBank/DDBJ whole genome shotgun (WGS) entry which is preliminary data.</text>
</comment>
<feature type="transmembrane region" description="Helical" evidence="3">
    <location>
        <begin position="115"/>
        <end position="132"/>
    </location>
</feature>
<dbReference type="PANTHER" id="PTHR34639">
    <property type="entry name" value="PROTEIN FLATTOP"/>
    <property type="match status" value="1"/>
</dbReference>
<evidence type="ECO:0000256" key="3">
    <source>
        <dbReference type="SAM" id="Phobius"/>
    </source>
</evidence>
<keyword evidence="3" id="KW-0812">Transmembrane</keyword>
<evidence type="ECO:0000256" key="1">
    <source>
        <dbReference type="ARBA" id="ARBA00009887"/>
    </source>
</evidence>
<dbReference type="OrthoDB" id="6373551at2759"/>
<gene>
    <name evidence="4" type="primary">Cfap126</name>
    <name evidence="4" type="ORF">E2C01_045099</name>
</gene>
<reference evidence="4 5" key="1">
    <citation type="submission" date="2019-05" db="EMBL/GenBank/DDBJ databases">
        <title>Another draft genome of Portunus trituberculatus and its Hox gene families provides insights of decapod evolution.</title>
        <authorList>
            <person name="Jeong J.-H."/>
            <person name="Song I."/>
            <person name="Kim S."/>
            <person name="Choi T."/>
            <person name="Kim D."/>
            <person name="Ryu S."/>
            <person name="Kim W."/>
        </authorList>
    </citation>
    <scope>NUCLEOTIDE SEQUENCE [LARGE SCALE GENOMIC DNA]</scope>
    <source>
        <tissue evidence="4">Muscle</tissue>
    </source>
</reference>
<dbReference type="PANTHER" id="PTHR34639:SF1">
    <property type="entry name" value="PROTEIN FLATTOP"/>
    <property type="match status" value="1"/>
</dbReference>
<protein>
    <recommendedName>
        <fullName evidence="2">Cilia- and flagella-associated protein 126</fullName>
    </recommendedName>
</protein>
<accession>A0A5B7G135</accession>
<dbReference type="EMBL" id="VSRR010010059">
    <property type="protein sequence ID" value="MPC51255.1"/>
    <property type="molecule type" value="Genomic_DNA"/>
</dbReference>